<dbReference type="Proteomes" id="UP000566819">
    <property type="component" value="Unassembled WGS sequence"/>
</dbReference>
<protein>
    <recommendedName>
        <fullName evidence="2">Aldehyde dehydrogenase domain-containing protein</fullName>
    </recommendedName>
</protein>
<dbReference type="PANTHER" id="PTHR43353">
    <property type="entry name" value="SUCCINATE-SEMIALDEHYDE DEHYDROGENASE, MITOCHONDRIAL"/>
    <property type="match status" value="1"/>
</dbReference>
<accession>A0A8H4RJL5</accession>
<organism evidence="3 4">
    <name type="scientific">Cudoniella acicularis</name>
    <dbReference type="NCBI Taxonomy" id="354080"/>
    <lineage>
        <taxon>Eukaryota</taxon>
        <taxon>Fungi</taxon>
        <taxon>Dikarya</taxon>
        <taxon>Ascomycota</taxon>
        <taxon>Pezizomycotina</taxon>
        <taxon>Leotiomycetes</taxon>
        <taxon>Helotiales</taxon>
        <taxon>Tricladiaceae</taxon>
        <taxon>Cudoniella</taxon>
    </lineage>
</organism>
<dbReference type="InterPro" id="IPR050740">
    <property type="entry name" value="Aldehyde_DH_Superfamily"/>
</dbReference>
<reference evidence="3 4" key="1">
    <citation type="submission" date="2020-03" db="EMBL/GenBank/DDBJ databases">
        <title>Draft Genome Sequence of Cudoniella acicularis.</title>
        <authorList>
            <person name="Buettner E."/>
            <person name="Kellner H."/>
        </authorList>
    </citation>
    <scope>NUCLEOTIDE SEQUENCE [LARGE SCALE GENOMIC DNA]</scope>
    <source>
        <strain evidence="3 4">DSM 108380</strain>
    </source>
</reference>
<name>A0A8H4RJL5_9HELO</name>
<dbReference type="GO" id="GO:0004777">
    <property type="term" value="F:succinate-semialdehyde dehydrogenase (NAD+) activity"/>
    <property type="evidence" value="ECO:0007669"/>
    <property type="project" value="TreeGrafter"/>
</dbReference>
<evidence type="ECO:0000259" key="2">
    <source>
        <dbReference type="Pfam" id="PF00171"/>
    </source>
</evidence>
<dbReference type="SUPFAM" id="SSF53720">
    <property type="entry name" value="ALDH-like"/>
    <property type="match status" value="1"/>
</dbReference>
<dbReference type="AlphaFoldDB" id="A0A8H4RJL5"/>
<sequence length="418" mass="45298">MHYGAMFLSVVLSLPQQNPPPLHQQLHHRAQNAADTSLTSFQTWRLTPWHLRRDILLRAASLLKSREETLKTAMREETSCSAPYADFQVLFAVQCIQETASRISALVGEVPNVGAPGSYGFIFREALGPILLIAPWNAALILAGRSLAAILGAGCTAIFKASELSPKTHHLLAQCFIDAGLPNGVLNVLQTSKEDAESVTEALIAHKAVKKVEFIGTYMHHGQICYGTERIIILRTIADSFLPLLTKEASTFNPGLPVSATISSSTHAKLLDAASKGATFLLGGPTYSENGISLAPTIVTGVTREMIMWDEETFGPCVAVFVVESGEEAVALVNESSYGFSTSIHTRDLERALEMSRGLEVGQVQVNANTVYGEANLPCGGIKNTGWGVMNSKWGLEEFTRLKTFTANMETHQNFASH</sequence>
<dbReference type="Gene3D" id="3.40.605.10">
    <property type="entry name" value="Aldehyde Dehydrogenase, Chain A, domain 1"/>
    <property type="match status" value="2"/>
</dbReference>
<dbReference type="EMBL" id="JAAMPI010000548">
    <property type="protein sequence ID" value="KAF4630451.1"/>
    <property type="molecule type" value="Genomic_DNA"/>
</dbReference>
<dbReference type="InterPro" id="IPR016161">
    <property type="entry name" value="Ald_DH/histidinol_DH"/>
</dbReference>
<dbReference type="GO" id="GO:0009450">
    <property type="term" value="P:gamma-aminobutyric acid catabolic process"/>
    <property type="evidence" value="ECO:0007669"/>
    <property type="project" value="TreeGrafter"/>
</dbReference>
<feature type="domain" description="Aldehyde dehydrogenase" evidence="2">
    <location>
        <begin position="217"/>
        <end position="404"/>
    </location>
</feature>
<proteinExistence type="predicted"/>
<evidence type="ECO:0000256" key="1">
    <source>
        <dbReference type="ARBA" id="ARBA00023002"/>
    </source>
</evidence>
<feature type="domain" description="Aldehyde dehydrogenase" evidence="2">
    <location>
        <begin position="29"/>
        <end position="216"/>
    </location>
</feature>
<dbReference type="Pfam" id="PF00171">
    <property type="entry name" value="Aldedh"/>
    <property type="match status" value="2"/>
</dbReference>
<dbReference type="OrthoDB" id="310895at2759"/>
<evidence type="ECO:0000313" key="4">
    <source>
        <dbReference type="Proteomes" id="UP000566819"/>
    </source>
</evidence>
<gene>
    <name evidence="3" type="ORF">G7Y89_g7688</name>
</gene>
<evidence type="ECO:0000313" key="3">
    <source>
        <dbReference type="EMBL" id="KAF4630451.1"/>
    </source>
</evidence>
<dbReference type="InterPro" id="IPR016163">
    <property type="entry name" value="Ald_DH_C"/>
</dbReference>
<dbReference type="InterPro" id="IPR015590">
    <property type="entry name" value="Aldehyde_DH_dom"/>
</dbReference>
<dbReference type="Gene3D" id="3.40.309.10">
    <property type="entry name" value="Aldehyde Dehydrogenase, Chain A, domain 2"/>
    <property type="match status" value="1"/>
</dbReference>
<keyword evidence="4" id="KW-1185">Reference proteome</keyword>
<keyword evidence="1" id="KW-0560">Oxidoreductase</keyword>
<comment type="caution">
    <text evidence="3">The sequence shown here is derived from an EMBL/GenBank/DDBJ whole genome shotgun (WGS) entry which is preliminary data.</text>
</comment>
<dbReference type="PANTHER" id="PTHR43353:SF6">
    <property type="entry name" value="CYTOPLASMIC ALDEHYDE DEHYDROGENASE (EUROFUNG)"/>
    <property type="match status" value="1"/>
</dbReference>
<dbReference type="InterPro" id="IPR016162">
    <property type="entry name" value="Ald_DH_N"/>
</dbReference>